<dbReference type="InterPro" id="IPR003841">
    <property type="entry name" value="Na/Pi_transpt"/>
</dbReference>
<evidence type="ECO:0000256" key="5">
    <source>
        <dbReference type="ARBA" id="ARBA00023136"/>
    </source>
</evidence>
<protein>
    <submittedName>
        <fullName evidence="6">Sodium:phosphate symporter</fullName>
    </submittedName>
</protein>
<keyword evidence="2" id="KW-1003">Cell membrane</keyword>
<reference evidence="6" key="1">
    <citation type="submission" date="2019-09" db="EMBL/GenBank/DDBJ databases">
        <title>Complete genome sequencing of four Arcobacter species reveals a diverse suite of mobile elements.</title>
        <authorList>
            <person name="Miller W.G."/>
            <person name="Yee E."/>
            <person name="Bono J.L."/>
        </authorList>
    </citation>
    <scope>NUCLEOTIDE SEQUENCE [LARGE SCALE GENOMIC DNA]</scope>
    <source>
        <strain evidence="6">LMG 26638</strain>
    </source>
</reference>
<evidence type="ECO:0000256" key="3">
    <source>
        <dbReference type="ARBA" id="ARBA00022692"/>
    </source>
</evidence>
<keyword evidence="4" id="KW-1133">Transmembrane helix</keyword>
<sequence>MAKKLFIILLLLILGFFVISQENIKIILSGIAIFLIGMHFMEDGFKQFSGGTLEEVLERFTSNKYKSLLTGFISTSIVQSSSLISVIIISFLSVGLISLTQAVAVVFGSNLGSTTTAWIVSSFGLNIKISLYAMPLIIFGVIFRFSKNSTYLGIGNVFLGLGFIFLGISYMKEGFDTLKDSIDLAAYSVDGFIGLMLFIIIGMIMTIVIQSSSAAMAIVITALAGGNILYLDALALAIGANIGTTVTAVMGALTSNQNGKRLAFVHFIFNGITGLLALVLIYQLKDLVDIISLFIGIDDENYSMKLALFHTIFNLLGIVVLFPFIALIVKLSEKIINDDKMRKESRPLYLDMANLKLPYNAMISIQKEVINLYDKAQKALLHALSIHTKDLVKREDIDKILKNKPSKIDTNLDEIYKNNLKELYSEIIEYSLLSQENMTKEQHEYVAQLKIASNVIVKILKDTRDIQKNMDLYLNSKNEFVKKEYLDIKGVIVNTIFSINQLKDSNHDEVEISTIIQMDKDKLQDFELMYSERIDNLIRSEKITSKMATSLINDSTTVFNICRNLYRIANILFIKDEKLRMLGDIDNETEKNI</sequence>
<keyword evidence="7" id="KW-1185">Reference proteome</keyword>
<dbReference type="PANTHER" id="PTHR10010:SF46">
    <property type="entry name" value="SODIUM-DEPENDENT PHOSPHATE TRANSPORT PROTEIN 2B"/>
    <property type="match status" value="1"/>
</dbReference>
<dbReference type="Pfam" id="PF02690">
    <property type="entry name" value="Na_Pi_cotrans"/>
    <property type="match status" value="2"/>
</dbReference>
<comment type="subcellular location">
    <subcellularLocation>
        <location evidence="1">Cell membrane</location>
        <topology evidence="1">Multi-pass membrane protein</topology>
    </subcellularLocation>
</comment>
<accession>A0A5C2H8R3</accession>
<evidence type="ECO:0000313" key="7">
    <source>
        <dbReference type="Proteomes" id="UP000322726"/>
    </source>
</evidence>
<evidence type="ECO:0000256" key="4">
    <source>
        <dbReference type="ARBA" id="ARBA00022989"/>
    </source>
</evidence>
<reference evidence="6" key="2">
    <citation type="submission" date="2019-09" db="EMBL/GenBank/DDBJ databases">
        <title>Taxonomic note: a critical rebuttal of the proposed division of the genus Arcobacter into six genera, emended descriptions of Arcobacter anaerophilus and the genus Arcobacter, and an assessment of genus-level boundaries for Epsilonproteobacteria using in silico genomic comparator tools.</title>
        <authorList>
            <person name="On S.L.W."/>
            <person name="Miller W.G."/>
            <person name="Biggs P."/>
            <person name="Cornelius A."/>
            <person name="Vandamme P."/>
        </authorList>
    </citation>
    <scope>NUCLEOTIDE SEQUENCE [LARGE SCALE GENOMIC DNA]</scope>
    <source>
        <strain evidence="6">LMG 26638</strain>
    </source>
</reference>
<organism evidence="6 7">
    <name type="scientific">Malaciobacter pacificus</name>
    <dbReference type="NCBI Taxonomy" id="1080223"/>
    <lineage>
        <taxon>Bacteria</taxon>
        <taxon>Pseudomonadati</taxon>
        <taxon>Campylobacterota</taxon>
        <taxon>Epsilonproteobacteria</taxon>
        <taxon>Campylobacterales</taxon>
        <taxon>Arcobacteraceae</taxon>
        <taxon>Malaciobacter</taxon>
    </lineage>
</organism>
<dbReference type="PANTHER" id="PTHR10010">
    <property type="entry name" value="SOLUTE CARRIER FAMILY 34 SODIUM PHOSPHATE , MEMBER 2-RELATED"/>
    <property type="match status" value="1"/>
</dbReference>
<dbReference type="Proteomes" id="UP000322726">
    <property type="component" value="Chromosome"/>
</dbReference>
<evidence type="ECO:0000256" key="1">
    <source>
        <dbReference type="ARBA" id="ARBA00004651"/>
    </source>
</evidence>
<evidence type="ECO:0000256" key="2">
    <source>
        <dbReference type="ARBA" id="ARBA00022475"/>
    </source>
</evidence>
<keyword evidence="5" id="KW-0472">Membrane</keyword>
<evidence type="ECO:0000313" key="6">
    <source>
        <dbReference type="EMBL" id="QEP34608.1"/>
    </source>
</evidence>
<dbReference type="EMBL" id="CP035928">
    <property type="protein sequence ID" value="QEP34608.1"/>
    <property type="molecule type" value="Genomic_DNA"/>
</dbReference>
<dbReference type="AlphaFoldDB" id="A0A5C2H8R3"/>
<dbReference type="NCBIfam" id="NF037997">
    <property type="entry name" value="Na_Pi_symport"/>
    <property type="match status" value="1"/>
</dbReference>
<name>A0A5C2H8R3_9BACT</name>
<dbReference type="GO" id="GO:0005886">
    <property type="term" value="C:plasma membrane"/>
    <property type="evidence" value="ECO:0007669"/>
    <property type="project" value="UniProtKB-SubCell"/>
</dbReference>
<dbReference type="GO" id="GO:0044341">
    <property type="term" value="P:sodium-dependent phosphate transport"/>
    <property type="evidence" value="ECO:0007669"/>
    <property type="project" value="InterPro"/>
</dbReference>
<gene>
    <name evidence="6" type="ORF">APAC_1500</name>
</gene>
<keyword evidence="3" id="KW-0812">Transmembrane</keyword>
<dbReference type="OrthoDB" id="9763003at2"/>
<dbReference type="GO" id="GO:0005436">
    <property type="term" value="F:sodium:phosphate symporter activity"/>
    <property type="evidence" value="ECO:0007669"/>
    <property type="project" value="InterPro"/>
</dbReference>
<proteinExistence type="predicted"/>
<dbReference type="RefSeq" id="WP_130233538.1">
    <property type="nucleotide sequence ID" value="NZ_BMEF01000007.1"/>
</dbReference>
<dbReference type="KEGG" id="apai:APAC_1500"/>